<feature type="coiled-coil region" evidence="1">
    <location>
        <begin position="22"/>
        <end position="74"/>
    </location>
</feature>
<reference evidence="3" key="1">
    <citation type="journal article" date="2019" name="Sci. Rep.">
        <title>Draft genome of Tanacetum cinerariifolium, the natural source of mosquito coil.</title>
        <authorList>
            <person name="Yamashiro T."/>
            <person name="Shiraishi A."/>
            <person name="Satake H."/>
            <person name="Nakayama K."/>
        </authorList>
    </citation>
    <scope>NUCLEOTIDE SEQUENCE</scope>
</reference>
<accession>A0A699X2U4</accession>
<comment type="caution">
    <text evidence="3">The sequence shown here is derived from an EMBL/GenBank/DDBJ whole genome shotgun (WGS) entry which is preliminary data.</text>
</comment>
<keyword evidence="1" id="KW-0175">Coiled coil</keyword>
<dbReference type="EMBL" id="BKCJ011779611">
    <property type="protein sequence ID" value="GFD52228.1"/>
    <property type="molecule type" value="Genomic_DNA"/>
</dbReference>
<dbReference type="AlphaFoldDB" id="A0A699X2U4"/>
<organism evidence="3">
    <name type="scientific">Tanacetum cinerariifolium</name>
    <name type="common">Dalmatian daisy</name>
    <name type="synonym">Chrysanthemum cinerariifolium</name>
    <dbReference type="NCBI Taxonomy" id="118510"/>
    <lineage>
        <taxon>Eukaryota</taxon>
        <taxon>Viridiplantae</taxon>
        <taxon>Streptophyta</taxon>
        <taxon>Embryophyta</taxon>
        <taxon>Tracheophyta</taxon>
        <taxon>Spermatophyta</taxon>
        <taxon>Magnoliopsida</taxon>
        <taxon>eudicotyledons</taxon>
        <taxon>Gunneridae</taxon>
        <taxon>Pentapetalae</taxon>
        <taxon>asterids</taxon>
        <taxon>campanulids</taxon>
        <taxon>Asterales</taxon>
        <taxon>Asteraceae</taxon>
        <taxon>Asteroideae</taxon>
        <taxon>Anthemideae</taxon>
        <taxon>Anthemidinae</taxon>
        <taxon>Tanacetum</taxon>
    </lineage>
</organism>
<evidence type="ECO:0000313" key="3">
    <source>
        <dbReference type="EMBL" id="GFD52228.1"/>
    </source>
</evidence>
<feature type="non-terminal residue" evidence="3">
    <location>
        <position position="80"/>
    </location>
</feature>
<protein>
    <submittedName>
        <fullName evidence="3">Uncharacterized protein</fullName>
    </submittedName>
</protein>
<feature type="region of interest" description="Disordered" evidence="2">
    <location>
        <begin position="1"/>
        <end position="22"/>
    </location>
</feature>
<evidence type="ECO:0000256" key="1">
    <source>
        <dbReference type="SAM" id="Coils"/>
    </source>
</evidence>
<evidence type="ECO:0000256" key="2">
    <source>
        <dbReference type="SAM" id="MobiDB-lite"/>
    </source>
</evidence>
<sequence>KGKEAEHDHLKLNKGDKGKGKVHDIQNRLEKLKVDLARVIKAKQVDDHDDDLDILDLKNRIKKLEEDFGRLLKAKKANEA</sequence>
<gene>
    <name evidence="3" type="ORF">Tci_924197</name>
</gene>
<name>A0A699X2U4_TANCI</name>
<proteinExistence type="predicted"/>
<feature type="non-terminal residue" evidence="3">
    <location>
        <position position="1"/>
    </location>
</feature>